<evidence type="ECO:0000256" key="6">
    <source>
        <dbReference type="ARBA" id="ARBA00022989"/>
    </source>
</evidence>
<dbReference type="OrthoDB" id="85411at2157"/>
<keyword evidence="6 9" id="KW-1133">Transmembrane helix</keyword>
<dbReference type="NCBIfam" id="NF006353">
    <property type="entry name" value="PRK08578.1-1"/>
    <property type="match status" value="1"/>
</dbReference>
<dbReference type="PATRIC" id="fig|49547.3.peg.2109"/>
<keyword evidence="8 9" id="KW-0472">Membrane</keyword>
<comment type="similarity">
    <text evidence="9">Belongs to the SecD/SecF family. SecF subfamily.</text>
</comment>
<keyword evidence="2 9" id="KW-0813">Transport</keyword>
<evidence type="ECO:0000256" key="5">
    <source>
        <dbReference type="ARBA" id="ARBA00022927"/>
    </source>
</evidence>
<dbReference type="PANTHER" id="PTHR30081:SF8">
    <property type="entry name" value="PROTEIN TRANSLOCASE SUBUNIT SECF"/>
    <property type="match status" value="1"/>
</dbReference>
<keyword evidence="12" id="KW-1185">Reference proteome</keyword>
<dbReference type="PANTHER" id="PTHR30081">
    <property type="entry name" value="PROTEIN-EXPORT MEMBRANE PROTEIN SEC"/>
    <property type="match status" value="1"/>
</dbReference>
<feature type="transmembrane region" description="Helical" evidence="9">
    <location>
        <begin position="215"/>
        <end position="236"/>
    </location>
</feature>
<name>A0A162FHD5_9EURY</name>
<dbReference type="InterPro" id="IPR024921">
    <property type="entry name" value="SecF_arc"/>
</dbReference>
<keyword evidence="3 9" id="KW-1003">Cell membrane</keyword>
<dbReference type="SUPFAM" id="SSF82866">
    <property type="entry name" value="Multidrug efflux transporter AcrB transmembrane domain"/>
    <property type="match status" value="1"/>
</dbReference>
<evidence type="ECO:0000313" key="12">
    <source>
        <dbReference type="Proteomes" id="UP000077245"/>
    </source>
</evidence>
<dbReference type="RefSeq" id="WP_067092848.1">
    <property type="nucleotide sequence ID" value="NZ_LWMV01000232.1"/>
</dbReference>
<feature type="transmembrane region" description="Helical" evidence="9">
    <location>
        <begin position="248"/>
        <end position="273"/>
    </location>
</feature>
<evidence type="ECO:0000256" key="2">
    <source>
        <dbReference type="ARBA" id="ARBA00022448"/>
    </source>
</evidence>
<evidence type="ECO:0000313" key="11">
    <source>
        <dbReference type="EMBL" id="KZX09980.1"/>
    </source>
</evidence>
<dbReference type="GO" id="GO:0005886">
    <property type="term" value="C:plasma membrane"/>
    <property type="evidence" value="ECO:0007669"/>
    <property type="project" value="UniProtKB-SubCell"/>
</dbReference>
<keyword evidence="7 9" id="KW-0811">Translocation</keyword>
<feature type="transmembrane region" description="Helical" evidence="9">
    <location>
        <begin position="120"/>
        <end position="139"/>
    </location>
</feature>
<dbReference type="Gene3D" id="1.20.1640.10">
    <property type="entry name" value="Multidrug efflux transporter AcrB transmembrane domain"/>
    <property type="match status" value="1"/>
</dbReference>
<dbReference type="GO" id="GO:0065002">
    <property type="term" value="P:intracellular protein transmembrane transport"/>
    <property type="evidence" value="ECO:0007669"/>
    <property type="project" value="UniProtKB-UniRule"/>
</dbReference>
<dbReference type="STRING" id="49547.MBCUR_19970"/>
<dbReference type="InterPro" id="IPR022813">
    <property type="entry name" value="SecD/SecF_arch_bac"/>
</dbReference>
<evidence type="ECO:0000256" key="7">
    <source>
        <dbReference type="ARBA" id="ARBA00023010"/>
    </source>
</evidence>
<comment type="subcellular location">
    <subcellularLocation>
        <location evidence="1 9">Cell membrane</location>
        <topology evidence="1 9">Multi-pass membrane protein</topology>
    </subcellularLocation>
</comment>
<dbReference type="InterPro" id="IPR048634">
    <property type="entry name" value="SecD_SecF_C"/>
</dbReference>
<evidence type="ECO:0000256" key="8">
    <source>
        <dbReference type="ARBA" id="ARBA00023136"/>
    </source>
</evidence>
<keyword evidence="5 9" id="KW-0653">Protein transport</keyword>
<gene>
    <name evidence="9 11" type="primary">secF</name>
    <name evidence="11" type="ORF">MBCUR_19970</name>
</gene>
<evidence type="ECO:0000256" key="1">
    <source>
        <dbReference type="ARBA" id="ARBA00004651"/>
    </source>
</evidence>
<dbReference type="Proteomes" id="UP000077245">
    <property type="component" value="Unassembled WGS sequence"/>
</dbReference>
<proteinExistence type="inferred from homology"/>
<feature type="transmembrane region" description="Helical" evidence="9">
    <location>
        <begin position="146"/>
        <end position="168"/>
    </location>
</feature>
<dbReference type="GO" id="GO:0006605">
    <property type="term" value="P:protein targeting"/>
    <property type="evidence" value="ECO:0007669"/>
    <property type="project" value="UniProtKB-UniRule"/>
</dbReference>
<protein>
    <recommendedName>
        <fullName evidence="9">Protein-export membrane protein SecF</fullName>
    </recommendedName>
</protein>
<dbReference type="EMBL" id="LWMV01000232">
    <property type="protein sequence ID" value="KZX09980.1"/>
    <property type="molecule type" value="Genomic_DNA"/>
</dbReference>
<dbReference type="AlphaFoldDB" id="A0A162FHD5"/>
<feature type="domain" description="Protein export membrane protein SecD/SecF C-terminal" evidence="10">
    <location>
        <begin position="100"/>
        <end position="272"/>
    </location>
</feature>
<evidence type="ECO:0000256" key="3">
    <source>
        <dbReference type="ARBA" id="ARBA00022475"/>
    </source>
</evidence>
<evidence type="ECO:0000259" key="10">
    <source>
        <dbReference type="Pfam" id="PF02355"/>
    </source>
</evidence>
<dbReference type="HAMAP" id="MF_01464_A">
    <property type="entry name" value="SecF_A"/>
    <property type="match status" value="1"/>
</dbReference>
<organism evidence="11 12">
    <name type="scientific">Methanobrevibacter curvatus</name>
    <dbReference type="NCBI Taxonomy" id="49547"/>
    <lineage>
        <taxon>Archaea</taxon>
        <taxon>Methanobacteriati</taxon>
        <taxon>Methanobacteriota</taxon>
        <taxon>Methanomada group</taxon>
        <taxon>Methanobacteria</taxon>
        <taxon>Methanobacteriales</taxon>
        <taxon>Methanobacteriaceae</taxon>
        <taxon>Methanobrevibacter</taxon>
    </lineage>
</organism>
<comment type="caution">
    <text evidence="11">The sequence shown here is derived from an EMBL/GenBank/DDBJ whole genome shotgun (WGS) entry which is preliminary data.</text>
</comment>
<comment type="subunit">
    <text evidence="9">Part of the protein translocation apparatus. Forms a complex with SecD.</text>
</comment>
<evidence type="ECO:0000256" key="9">
    <source>
        <dbReference type="HAMAP-Rule" id="MF_01464"/>
    </source>
</evidence>
<reference evidence="11 12" key="1">
    <citation type="submission" date="2016-04" db="EMBL/GenBank/DDBJ databases">
        <title>Genome sequence of Methanobrevibacter curvatus DSM 11111.</title>
        <authorList>
            <person name="Poehlein A."/>
            <person name="Seedorf H."/>
            <person name="Daniel R."/>
        </authorList>
    </citation>
    <scope>NUCLEOTIDE SEQUENCE [LARGE SCALE GENOMIC DNA]</scope>
    <source>
        <strain evidence="11 12">DSM 11111</strain>
    </source>
</reference>
<dbReference type="Pfam" id="PF02355">
    <property type="entry name" value="SecD_SecF_C"/>
    <property type="match status" value="1"/>
</dbReference>
<evidence type="ECO:0000256" key="4">
    <source>
        <dbReference type="ARBA" id="ARBA00022692"/>
    </source>
</evidence>
<sequence>MIKKMMDNYKLLIAIPLIVTILSLVAFSTIGLDQGIELQGGTIATIKLNEPTSSQIITEKISKLGVKEIRILNNNGNDLNIQFAAGINSAKFSSDVKDLGNVTSYNEVSPILSSEAMNQVLLAVGFAFLFMAISVFIVFREPVPSIAVILAAFCDIVMAVGGMCIFNIPLSIASVGGILMLIGYSVDTDILLTTRLFRRKEGTIEKRAEDAMKTGLTMSFAAIASMAVLYVVTLIYMPEASTLTEIAAVLIIGLLADIIATWFMNLGILRWYLGG</sequence>
<accession>A0A162FHD5</accession>
<comment type="caution">
    <text evidence="9">Lacks conserved residue(s) required for the propagation of feature annotation.</text>
</comment>
<feature type="transmembrane region" description="Helical" evidence="9">
    <location>
        <begin position="174"/>
        <end position="194"/>
    </location>
</feature>
<comment type="function">
    <text evidence="9">Involved in protein export.</text>
</comment>
<keyword evidence="4 9" id="KW-0812">Transmembrane</keyword>